<evidence type="ECO:0000313" key="8">
    <source>
        <dbReference type="Proteomes" id="UP000054785"/>
    </source>
</evidence>
<dbReference type="AlphaFoldDB" id="A0A0W0TPF7"/>
<evidence type="ECO:0000256" key="3">
    <source>
        <dbReference type="ARBA" id="ARBA00022982"/>
    </source>
</evidence>
<dbReference type="InterPro" id="IPR005746">
    <property type="entry name" value="Thioredoxin"/>
</dbReference>
<dbReference type="InterPro" id="IPR013766">
    <property type="entry name" value="Thioredoxin_domain"/>
</dbReference>
<evidence type="ECO:0000256" key="6">
    <source>
        <dbReference type="PIRNR" id="PIRNR000077"/>
    </source>
</evidence>
<dbReference type="PATRIC" id="fig|45065.4.peg.2275"/>
<reference evidence="7 8" key="1">
    <citation type="submission" date="2015-11" db="EMBL/GenBank/DDBJ databases">
        <title>Genomic analysis of 38 Legionella species identifies large and diverse effector repertoires.</title>
        <authorList>
            <person name="Burstein D."/>
            <person name="Amaro F."/>
            <person name="Zusman T."/>
            <person name="Lifshitz Z."/>
            <person name="Cohen O."/>
            <person name="Gilbert J.A."/>
            <person name="Pupko T."/>
            <person name="Shuman H.A."/>
            <person name="Segal G."/>
        </authorList>
    </citation>
    <scope>NUCLEOTIDE SEQUENCE [LARGE SCALE GENOMIC DNA]</scope>
    <source>
        <strain evidence="7 8">ATCC 49504</strain>
    </source>
</reference>
<dbReference type="STRING" id="45065.Lgee_2096"/>
<dbReference type="InterPro" id="IPR017937">
    <property type="entry name" value="Thioredoxin_CS"/>
</dbReference>
<keyword evidence="8" id="KW-1185">Reference proteome</keyword>
<dbReference type="PANTHER" id="PTHR45663:SF40">
    <property type="entry name" value="THIOREDOXIN 2"/>
    <property type="match status" value="1"/>
</dbReference>
<protein>
    <recommendedName>
        <fullName evidence="6">Thioredoxin</fullName>
    </recommendedName>
</protein>
<name>A0A0W0TPF7_9GAMM</name>
<evidence type="ECO:0000256" key="4">
    <source>
        <dbReference type="ARBA" id="ARBA00023157"/>
    </source>
</evidence>
<dbReference type="PROSITE" id="PS00194">
    <property type="entry name" value="THIOREDOXIN_1"/>
    <property type="match status" value="1"/>
</dbReference>
<dbReference type="CDD" id="cd02947">
    <property type="entry name" value="TRX_family"/>
    <property type="match status" value="1"/>
</dbReference>
<dbReference type="Gene3D" id="3.40.30.10">
    <property type="entry name" value="Glutaredoxin"/>
    <property type="match status" value="1"/>
</dbReference>
<comment type="caution">
    <text evidence="7">The sequence shown here is derived from an EMBL/GenBank/DDBJ whole genome shotgun (WGS) entry which is preliminary data.</text>
</comment>
<gene>
    <name evidence="7" type="primary">trxA3</name>
    <name evidence="7" type="ORF">Lgee_2096</name>
</gene>
<keyword evidence="2" id="KW-0813">Transport</keyword>
<dbReference type="PROSITE" id="PS51354">
    <property type="entry name" value="GLUTAREDOXIN_2"/>
    <property type="match status" value="1"/>
</dbReference>
<evidence type="ECO:0000256" key="2">
    <source>
        <dbReference type="ARBA" id="ARBA00022448"/>
    </source>
</evidence>
<organism evidence="7 8">
    <name type="scientific">Legionella geestiana</name>
    <dbReference type="NCBI Taxonomy" id="45065"/>
    <lineage>
        <taxon>Bacteria</taxon>
        <taxon>Pseudomonadati</taxon>
        <taxon>Pseudomonadota</taxon>
        <taxon>Gammaproteobacteria</taxon>
        <taxon>Legionellales</taxon>
        <taxon>Legionellaceae</taxon>
        <taxon>Legionella</taxon>
    </lineage>
</organism>
<dbReference type="PRINTS" id="PR00421">
    <property type="entry name" value="THIOREDOXIN"/>
</dbReference>
<evidence type="ECO:0000256" key="5">
    <source>
        <dbReference type="ARBA" id="ARBA00023284"/>
    </source>
</evidence>
<accession>A0A0W0TPF7</accession>
<dbReference type="Pfam" id="PF00085">
    <property type="entry name" value="Thioredoxin"/>
    <property type="match status" value="1"/>
</dbReference>
<evidence type="ECO:0000256" key="1">
    <source>
        <dbReference type="ARBA" id="ARBA00008987"/>
    </source>
</evidence>
<dbReference type="PIRSF" id="PIRSF000077">
    <property type="entry name" value="Thioredoxin"/>
    <property type="match status" value="1"/>
</dbReference>
<dbReference type="EMBL" id="LNYC01000073">
    <property type="protein sequence ID" value="KTC97125.1"/>
    <property type="molecule type" value="Genomic_DNA"/>
</dbReference>
<dbReference type="GO" id="GO:0005829">
    <property type="term" value="C:cytosol"/>
    <property type="evidence" value="ECO:0007669"/>
    <property type="project" value="TreeGrafter"/>
</dbReference>
<dbReference type="GO" id="GO:0015035">
    <property type="term" value="F:protein-disulfide reductase activity"/>
    <property type="evidence" value="ECO:0007669"/>
    <property type="project" value="InterPro"/>
</dbReference>
<keyword evidence="4" id="KW-1015">Disulfide bond</keyword>
<dbReference type="PANTHER" id="PTHR45663">
    <property type="entry name" value="GEO12009P1"/>
    <property type="match status" value="1"/>
</dbReference>
<proteinExistence type="inferred from homology"/>
<keyword evidence="3" id="KW-0249">Electron transport</keyword>
<dbReference type="RefSeq" id="WP_028386162.1">
    <property type="nucleotide sequence ID" value="NZ_CAAAHN010000004.1"/>
</dbReference>
<keyword evidence="5" id="KW-0676">Redox-active center</keyword>
<dbReference type="InterPro" id="IPR036249">
    <property type="entry name" value="Thioredoxin-like_sf"/>
</dbReference>
<dbReference type="OrthoDB" id="9790390at2"/>
<evidence type="ECO:0000313" key="7">
    <source>
        <dbReference type="EMBL" id="KTC97125.1"/>
    </source>
</evidence>
<sequence length="119" mass="13325">MSIHALTEEGFEACLSENAIVFVDFWAPWCAPCKQFGAVYEKVSERFTQVHFASVNIEEQPALAEWFEIRSIPHLVVFKEGIAIYSEAGSMPESTLIELVEQALVVDVSEHHAPDDKDA</sequence>
<dbReference type="PROSITE" id="PS51352">
    <property type="entry name" value="THIOREDOXIN_2"/>
    <property type="match status" value="1"/>
</dbReference>
<dbReference type="SUPFAM" id="SSF52833">
    <property type="entry name" value="Thioredoxin-like"/>
    <property type="match status" value="1"/>
</dbReference>
<comment type="similarity">
    <text evidence="1 6">Belongs to the thioredoxin family.</text>
</comment>
<dbReference type="Proteomes" id="UP000054785">
    <property type="component" value="Unassembled WGS sequence"/>
</dbReference>